<dbReference type="InterPro" id="IPR001640">
    <property type="entry name" value="Lgt"/>
</dbReference>
<dbReference type="GO" id="GO:0042158">
    <property type="term" value="P:lipoprotein biosynthetic process"/>
    <property type="evidence" value="ECO:0007669"/>
    <property type="project" value="UniProtKB-UniRule"/>
</dbReference>
<keyword evidence="2 7" id="KW-1003">Cell membrane</keyword>
<dbReference type="UniPathway" id="UPA00664"/>
<dbReference type="RefSeq" id="WP_109657874.1">
    <property type="nucleotide sequence ID" value="NZ_CP029145.1"/>
</dbReference>
<comment type="pathway">
    <text evidence="7">Protein modification; lipoprotein biosynthesis (diacylglyceryl transfer).</text>
</comment>
<dbReference type="EC" id="2.5.1.145" evidence="7"/>
<dbReference type="KEGG" id="hnv:DDQ68_19960"/>
<comment type="catalytic activity">
    <reaction evidence="7">
        <text>L-cysteinyl-[prolipoprotein] + a 1,2-diacyl-sn-glycero-3-phospho-(1'-sn-glycerol) = an S-1,2-diacyl-sn-glyceryl-L-cysteinyl-[prolipoprotein] + sn-glycerol 1-phosphate + H(+)</text>
        <dbReference type="Rhea" id="RHEA:56712"/>
        <dbReference type="Rhea" id="RHEA-COMP:14679"/>
        <dbReference type="Rhea" id="RHEA-COMP:14680"/>
        <dbReference type="ChEBI" id="CHEBI:15378"/>
        <dbReference type="ChEBI" id="CHEBI:29950"/>
        <dbReference type="ChEBI" id="CHEBI:57685"/>
        <dbReference type="ChEBI" id="CHEBI:64716"/>
        <dbReference type="ChEBI" id="CHEBI:140658"/>
        <dbReference type="EC" id="2.5.1.145"/>
    </reaction>
</comment>
<evidence type="ECO:0000256" key="1">
    <source>
        <dbReference type="ARBA" id="ARBA00007150"/>
    </source>
</evidence>
<dbReference type="Proteomes" id="UP000245999">
    <property type="component" value="Chromosome"/>
</dbReference>
<reference evidence="9" key="1">
    <citation type="submission" date="2018-04" db="EMBL/GenBank/DDBJ databases">
        <title>Complete genome of Antarctic heterotrophic bacterium Hymenobacter nivis.</title>
        <authorList>
            <person name="Terashima M."/>
        </authorList>
    </citation>
    <scope>NUCLEOTIDE SEQUENCE [LARGE SCALE GENOMIC DNA]</scope>
    <source>
        <strain evidence="9">NBRC 111535</strain>
    </source>
</reference>
<feature type="transmembrane region" description="Helical" evidence="7">
    <location>
        <begin position="134"/>
        <end position="155"/>
    </location>
</feature>
<keyword evidence="4 7" id="KW-0812">Transmembrane</keyword>
<evidence type="ECO:0000256" key="7">
    <source>
        <dbReference type="HAMAP-Rule" id="MF_01147"/>
    </source>
</evidence>
<comment type="subcellular location">
    <subcellularLocation>
        <location evidence="7">Cell membrane</location>
        <topology evidence="7">Multi-pass membrane protein</topology>
    </subcellularLocation>
</comment>
<dbReference type="AlphaFoldDB" id="A0A2Z3GRW5"/>
<dbReference type="GO" id="GO:0005886">
    <property type="term" value="C:plasma membrane"/>
    <property type="evidence" value="ECO:0007669"/>
    <property type="project" value="UniProtKB-SubCell"/>
</dbReference>
<comment type="function">
    <text evidence="7">Catalyzes the transfer of the diacylglyceryl group from phosphatidylglycerol to the sulfhydryl group of the N-terminal cysteine of a prolipoprotein, the first step in the formation of mature lipoproteins.</text>
</comment>
<dbReference type="NCBIfam" id="TIGR00544">
    <property type="entry name" value="lgt"/>
    <property type="match status" value="1"/>
</dbReference>
<evidence type="ECO:0000256" key="4">
    <source>
        <dbReference type="ARBA" id="ARBA00022692"/>
    </source>
</evidence>
<dbReference type="OrthoDB" id="871140at2"/>
<proteinExistence type="inferred from homology"/>
<dbReference type="GO" id="GO:0008961">
    <property type="term" value="F:phosphatidylglycerol-prolipoprotein diacylglyceryl transferase activity"/>
    <property type="evidence" value="ECO:0007669"/>
    <property type="project" value="UniProtKB-UniRule"/>
</dbReference>
<feature type="transmembrane region" description="Helical" evidence="7">
    <location>
        <begin position="293"/>
        <end position="313"/>
    </location>
</feature>
<feature type="transmembrane region" description="Helical" evidence="7">
    <location>
        <begin position="234"/>
        <end position="251"/>
    </location>
</feature>
<evidence type="ECO:0000313" key="8">
    <source>
        <dbReference type="EMBL" id="AWM34852.1"/>
    </source>
</evidence>
<comment type="similarity">
    <text evidence="1 7">Belongs to the Lgt family.</text>
</comment>
<dbReference type="Pfam" id="PF01790">
    <property type="entry name" value="LGT"/>
    <property type="match status" value="1"/>
</dbReference>
<sequence>MLPSLASIFWNVDPTIFTAGPWHVFGLELGPLTPRWYGLLFMAPFVLGTFVLAHIYKSEKTSPAWVDVITVYMLVGTIVGARLGHVLFYEPSLLTTPDIFEVFRIWHGGLASHGATIGILLAVWLFARNNKFDYLWTLDRIVIVVALGGACIRMGNLMNSEIVGKPTDAPWAFTFPRDVEHLVPVTRPLPAGAVQVAAVPVQLVDGTSSYRLLPAGTPVAPDAPMAVPRHPTQIYESLFCVFLLVLLYAMWNRTREKTPRGQLFGLFVVLLFTFRILVEYLKENQVSFEKGNFMNQGQLLSIPFILIGIWVLLRAGKDPNNPYGYAPRDLDAAEAAAAGGPTIAPVAGRK</sequence>
<evidence type="ECO:0000256" key="3">
    <source>
        <dbReference type="ARBA" id="ARBA00022679"/>
    </source>
</evidence>
<keyword evidence="6 7" id="KW-0472">Membrane</keyword>
<evidence type="ECO:0000313" key="9">
    <source>
        <dbReference type="Proteomes" id="UP000245999"/>
    </source>
</evidence>
<organism evidence="8 9">
    <name type="scientific">Hymenobacter nivis</name>
    <dbReference type="NCBI Taxonomy" id="1850093"/>
    <lineage>
        <taxon>Bacteria</taxon>
        <taxon>Pseudomonadati</taxon>
        <taxon>Bacteroidota</taxon>
        <taxon>Cytophagia</taxon>
        <taxon>Cytophagales</taxon>
        <taxon>Hymenobacteraceae</taxon>
        <taxon>Hymenobacter</taxon>
    </lineage>
</organism>
<dbReference type="EMBL" id="CP029145">
    <property type="protein sequence ID" value="AWM34852.1"/>
    <property type="molecule type" value="Genomic_DNA"/>
</dbReference>
<gene>
    <name evidence="7 8" type="primary">lgt</name>
    <name evidence="8" type="ORF">DDQ68_19960</name>
</gene>
<evidence type="ECO:0000256" key="2">
    <source>
        <dbReference type="ARBA" id="ARBA00022475"/>
    </source>
</evidence>
<feature type="transmembrane region" description="Helical" evidence="7">
    <location>
        <begin position="68"/>
        <end position="89"/>
    </location>
</feature>
<name>A0A2Z3GRW5_9BACT</name>
<dbReference type="PANTHER" id="PTHR30589:SF0">
    <property type="entry name" value="PHOSPHATIDYLGLYCEROL--PROLIPOPROTEIN DIACYLGLYCERYL TRANSFERASE"/>
    <property type="match status" value="1"/>
</dbReference>
<dbReference type="PANTHER" id="PTHR30589">
    <property type="entry name" value="PROLIPOPROTEIN DIACYLGLYCERYL TRANSFERASE"/>
    <property type="match status" value="1"/>
</dbReference>
<dbReference type="HAMAP" id="MF_01147">
    <property type="entry name" value="Lgt"/>
    <property type="match status" value="1"/>
</dbReference>
<feature type="transmembrane region" description="Helical" evidence="7">
    <location>
        <begin position="36"/>
        <end position="56"/>
    </location>
</feature>
<keyword evidence="9" id="KW-1185">Reference proteome</keyword>
<keyword evidence="3 7" id="KW-0808">Transferase</keyword>
<protein>
    <recommendedName>
        <fullName evidence="7">Phosphatidylglycerol--prolipoprotein diacylglyceryl transferase</fullName>
        <ecNumber evidence="7">2.5.1.145</ecNumber>
    </recommendedName>
</protein>
<feature type="transmembrane region" description="Helical" evidence="7">
    <location>
        <begin position="263"/>
        <end position="281"/>
    </location>
</feature>
<feature type="binding site" evidence="7">
    <location>
        <position position="153"/>
    </location>
    <ligand>
        <name>a 1,2-diacyl-sn-glycero-3-phospho-(1'-sn-glycerol)</name>
        <dbReference type="ChEBI" id="CHEBI:64716"/>
    </ligand>
</feature>
<feature type="transmembrane region" description="Helical" evidence="7">
    <location>
        <begin position="109"/>
        <end position="127"/>
    </location>
</feature>
<keyword evidence="5 7" id="KW-1133">Transmembrane helix</keyword>
<evidence type="ECO:0000256" key="6">
    <source>
        <dbReference type="ARBA" id="ARBA00023136"/>
    </source>
</evidence>
<accession>A0A2Z3GRW5</accession>
<evidence type="ECO:0000256" key="5">
    <source>
        <dbReference type="ARBA" id="ARBA00022989"/>
    </source>
</evidence>